<dbReference type="EMBL" id="RDQK01000007">
    <property type="protein sequence ID" value="RMX10761.1"/>
    <property type="molecule type" value="Genomic_DNA"/>
</dbReference>
<evidence type="ECO:0000256" key="6">
    <source>
        <dbReference type="SAM" id="MobiDB-lite"/>
    </source>
</evidence>
<dbReference type="Proteomes" id="UP000281171">
    <property type="component" value="Unassembled WGS sequence"/>
</dbReference>
<dbReference type="InterPro" id="IPR054728">
    <property type="entry name" value="RsmB-like_ferredoxin"/>
</dbReference>
<keyword evidence="2 5" id="KW-0808">Transferase</keyword>
<evidence type="ECO:0000256" key="2">
    <source>
        <dbReference type="ARBA" id="ARBA00022679"/>
    </source>
</evidence>
<evidence type="ECO:0000259" key="7">
    <source>
        <dbReference type="PROSITE" id="PS51686"/>
    </source>
</evidence>
<keyword evidence="4 5" id="KW-0694">RNA-binding</keyword>
<evidence type="ECO:0000256" key="1">
    <source>
        <dbReference type="ARBA" id="ARBA00022603"/>
    </source>
</evidence>
<keyword evidence="1 5" id="KW-0489">Methyltransferase</keyword>
<dbReference type="GO" id="GO:0070475">
    <property type="term" value="P:rRNA base methylation"/>
    <property type="evidence" value="ECO:0007669"/>
    <property type="project" value="TreeGrafter"/>
</dbReference>
<dbReference type="SUPFAM" id="SSF48013">
    <property type="entry name" value="NusB-like"/>
    <property type="match status" value="1"/>
</dbReference>
<dbReference type="GO" id="GO:0009383">
    <property type="term" value="F:rRNA (cytosine-C5-)-methyltransferase activity"/>
    <property type="evidence" value="ECO:0007669"/>
    <property type="project" value="TreeGrafter"/>
</dbReference>
<comment type="similarity">
    <text evidence="5">Belongs to the class I-like SAM-binding methyltransferase superfamily. RsmB/NOP family.</text>
</comment>
<dbReference type="PANTHER" id="PTHR22807">
    <property type="entry name" value="NOP2 YEAST -RELATED NOL1/NOP2/FMU SUN DOMAIN-CONTAINING"/>
    <property type="match status" value="1"/>
</dbReference>
<dbReference type="GO" id="GO:0005829">
    <property type="term" value="C:cytosol"/>
    <property type="evidence" value="ECO:0007669"/>
    <property type="project" value="TreeGrafter"/>
</dbReference>
<keyword evidence="3 5" id="KW-0949">S-adenosyl-L-methionine</keyword>
<dbReference type="Gene3D" id="3.40.50.150">
    <property type="entry name" value="Vaccinia Virus protein VP39"/>
    <property type="match status" value="1"/>
</dbReference>
<name>A0A3M6R5T5_9BURK</name>
<reference evidence="8 9" key="1">
    <citation type="submission" date="2018-10" db="EMBL/GenBank/DDBJ databases">
        <title>Comamonadaceae CDC group NO-1 genome sequencing and assembly.</title>
        <authorList>
            <person name="Bernier A.-M."/>
            <person name="Bernard K."/>
        </authorList>
    </citation>
    <scope>NUCLEOTIDE SEQUENCE [LARGE SCALE GENOMIC DNA]</scope>
    <source>
        <strain evidence="8 9">NML180581</strain>
    </source>
</reference>
<dbReference type="SUPFAM" id="SSF53335">
    <property type="entry name" value="S-adenosyl-L-methionine-dependent methyltransferases"/>
    <property type="match status" value="1"/>
</dbReference>
<evidence type="ECO:0000256" key="4">
    <source>
        <dbReference type="ARBA" id="ARBA00022884"/>
    </source>
</evidence>
<dbReference type="Gene3D" id="3.30.70.1170">
    <property type="entry name" value="Sun protein, domain 3"/>
    <property type="match status" value="1"/>
</dbReference>
<feature type="binding site" evidence="5">
    <location>
        <position position="314"/>
    </location>
    <ligand>
        <name>S-adenosyl-L-methionine</name>
        <dbReference type="ChEBI" id="CHEBI:59789"/>
    </ligand>
</feature>
<evidence type="ECO:0000256" key="5">
    <source>
        <dbReference type="PROSITE-ProRule" id="PRU01023"/>
    </source>
</evidence>
<dbReference type="PANTHER" id="PTHR22807:SF61">
    <property type="entry name" value="NOL1_NOP2_SUN FAMILY PROTEIN _ ANTITERMINATION NUSB DOMAIN-CONTAINING PROTEIN"/>
    <property type="match status" value="1"/>
</dbReference>
<evidence type="ECO:0000256" key="3">
    <source>
        <dbReference type="ARBA" id="ARBA00022691"/>
    </source>
</evidence>
<protein>
    <submittedName>
        <fullName evidence="8">16S rRNA (Cytosine(967)-C(5))-methyltransferase RsmB</fullName>
    </submittedName>
</protein>
<dbReference type="Gene3D" id="1.10.940.10">
    <property type="entry name" value="NusB-like"/>
    <property type="match status" value="1"/>
</dbReference>
<gene>
    <name evidence="8" type="ORF">EBQ24_03950</name>
</gene>
<dbReference type="PRINTS" id="PR02008">
    <property type="entry name" value="RCMTFAMILY"/>
</dbReference>
<evidence type="ECO:0000313" key="9">
    <source>
        <dbReference type="Proteomes" id="UP000281171"/>
    </source>
</evidence>
<feature type="binding site" evidence="5">
    <location>
        <begin position="287"/>
        <end position="293"/>
    </location>
    <ligand>
        <name>S-adenosyl-L-methionine</name>
        <dbReference type="ChEBI" id="CHEBI:59789"/>
    </ligand>
</feature>
<feature type="binding site" evidence="5">
    <location>
        <position position="422"/>
    </location>
    <ligand>
        <name>S-adenosyl-L-methionine</name>
        <dbReference type="ChEBI" id="CHEBI:59789"/>
    </ligand>
</feature>
<evidence type="ECO:0000313" key="8">
    <source>
        <dbReference type="EMBL" id="RMX10761.1"/>
    </source>
</evidence>
<dbReference type="InterPro" id="IPR035926">
    <property type="entry name" value="NusB-like_sf"/>
</dbReference>
<feature type="region of interest" description="Disordered" evidence="6">
    <location>
        <begin position="347"/>
        <end position="381"/>
    </location>
</feature>
<proteinExistence type="inferred from homology"/>
<dbReference type="AlphaFoldDB" id="A0A3M6R5T5"/>
<dbReference type="GO" id="GO:0003723">
    <property type="term" value="F:RNA binding"/>
    <property type="evidence" value="ECO:0007669"/>
    <property type="project" value="UniProtKB-UniRule"/>
</dbReference>
<sequence>MAIGCAWRLFYSDMHSSPSQNERTPLHTQMALAAQGLRGVEQGQSAREIVAAWPPSPAKPGAQALLYHTLRHWGQARALVAQLAQRRPHPQVQALLAVALALLLPQAASDAPAALPSYQPFTVVDQTVQAVRSHKRLAAQAGFVNACLRRFLREQDRLLALIHTDPAVRWNHPRWWVQALQNDHADWQAILAANNARAPLTLRVNTAQGTRDAYLARLRDAGIEAWPVLEAGIELAKPQDVHTLPGYAQGAFSVQDAAAQLAAPLLLGGLQATPGQPGQMLRVLDACAAPGGKTSHLLEWAASHRLPLDVLALDVDAGRCARITQNLLRLGWWAALEAGKASAKGLENAAEPSAAPPDSPTAEGMPMDARPAAAAPPTSTTSDTAWRAALRVAVQTGDAAQPEAWRPRWLGEHGLLDALLLDAPCSASGIVRRHPDIRWLRRAQDIDALARTQALLLARLWPLLRPGGRLLYCTCSVFHREGREPIRQFLHTHADAALLGDMLQLLPTSGAPSAGDPAGENHDGFFYALLEKKA</sequence>
<dbReference type="InterPro" id="IPR049560">
    <property type="entry name" value="MeTrfase_RsmB-F_NOP2_cat"/>
</dbReference>
<dbReference type="Pfam" id="PF22458">
    <property type="entry name" value="RsmF-B_ferredox"/>
    <property type="match status" value="1"/>
</dbReference>
<accession>A0A3M6R5T5</accession>
<feature type="compositionally biased region" description="Low complexity" evidence="6">
    <location>
        <begin position="360"/>
        <end position="381"/>
    </location>
</feature>
<comment type="caution">
    <text evidence="5">Lacks conserved residue(s) required for the propagation of feature annotation.</text>
</comment>
<feature type="domain" description="SAM-dependent MTase RsmB/NOP-type" evidence="7">
    <location>
        <begin position="190"/>
        <end position="533"/>
    </location>
</feature>
<organism evidence="8 9">
    <name type="scientific">Allofranklinella schreckenbergeri</name>
    <dbReference type="NCBI Taxonomy" id="1076744"/>
    <lineage>
        <taxon>Bacteria</taxon>
        <taxon>Pseudomonadati</taxon>
        <taxon>Pseudomonadota</taxon>
        <taxon>Betaproteobacteria</taxon>
        <taxon>Burkholderiales</taxon>
        <taxon>Comamonadaceae</taxon>
        <taxon>Allofranklinella</taxon>
    </lineage>
</organism>
<comment type="caution">
    <text evidence="8">The sequence shown here is derived from an EMBL/GenBank/DDBJ whole genome shotgun (WGS) entry which is preliminary data.</text>
</comment>
<dbReference type="Pfam" id="PF01189">
    <property type="entry name" value="Methyltr_RsmB-F"/>
    <property type="match status" value="2"/>
</dbReference>
<dbReference type="InterPro" id="IPR001678">
    <property type="entry name" value="MeTrfase_RsmB-F_NOP2_dom"/>
</dbReference>
<dbReference type="InterPro" id="IPR023267">
    <property type="entry name" value="RCMT"/>
</dbReference>
<feature type="active site" description="Nucleophile" evidence="5">
    <location>
        <position position="475"/>
    </location>
</feature>
<dbReference type="PROSITE" id="PS51686">
    <property type="entry name" value="SAM_MT_RSMB_NOP"/>
    <property type="match status" value="1"/>
</dbReference>
<dbReference type="InterPro" id="IPR029063">
    <property type="entry name" value="SAM-dependent_MTases_sf"/>
</dbReference>